<proteinExistence type="predicted"/>
<dbReference type="EMBL" id="KN835416">
    <property type="protein sequence ID" value="KIK37995.1"/>
    <property type="molecule type" value="Genomic_DNA"/>
</dbReference>
<dbReference type="STRING" id="930992.A0A0C9ZKN3"/>
<dbReference type="Pfam" id="PF18759">
    <property type="entry name" value="Plavaka"/>
    <property type="match status" value="1"/>
</dbReference>
<evidence type="ECO:0000313" key="1">
    <source>
        <dbReference type="EMBL" id="KIK37995.1"/>
    </source>
</evidence>
<dbReference type="Proteomes" id="UP000054485">
    <property type="component" value="Unassembled WGS sequence"/>
</dbReference>
<reference evidence="2" key="2">
    <citation type="submission" date="2015-01" db="EMBL/GenBank/DDBJ databases">
        <title>Evolutionary Origins and Diversification of the Mycorrhizal Mutualists.</title>
        <authorList>
            <consortium name="DOE Joint Genome Institute"/>
            <consortium name="Mycorrhizal Genomics Consortium"/>
            <person name="Kohler A."/>
            <person name="Kuo A."/>
            <person name="Nagy L.G."/>
            <person name="Floudas D."/>
            <person name="Copeland A."/>
            <person name="Barry K.W."/>
            <person name="Cichocki N."/>
            <person name="Veneault-Fourrey C."/>
            <person name="LaButti K."/>
            <person name="Lindquist E.A."/>
            <person name="Lipzen A."/>
            <person name="Lundell T."/>
            <person name="Morin E."/>
            <person name="Murat C."/>
            <person name="Riley R."/>
            <person name="Ohm R."/>
            <person name="Sun H."/>
            <person name="Tunlid A."/>
            <person name="Henrissat B."/>
            <person name="Grigoriev I.V."/>
            <person name="Hibbett D.S."/>
            <person name="Martin F."/>
        </authorList>
    </citation>
    <scope>NUCLEOTIDE SEQUENCE [LARGE SCALE GENOMIC DNA]</scope>
    <source>
        <strain evidence="2">UH-Slu-Lm8-n1</strain>
    </source>
</reference>
<name>A0A0C9ZKN3_9AGAM</name>
<keyword evidence="2" id="KW-1185">Reference proteome</keyword>
<organism evidence="1 2">
    <name type="scientific">Suillus luteus UH-Slu-Lm8-n1</name>
    <dbReference type="NCBI Taxonomy" id="930992"/>
    <lineage>
        <taxon>Eukaryota</taxon>
        <taxon>Fungi</taxon>
        <taxon>Dikarya</taxon>
        <taxon>Basidiomycota</taxon>
        <taxon>Agaricomycotina</taxon>
        <taxon>Agaricomycetes</taxon>
        <taxon>Agaricomycetidae</taxon>
        <taxon>Boletales</taxon>
        <taxon>Suillineae</taxon>
        <taxon>Suillaceae</taxon>
        <taxon>Suillus</taxon>
    </lineage>
</organism>
<sequence length="1001" mass="114174">MVPRSALQHYRRKYISYQLPCGYPGCNQHFKSSGGRTRHCTAMHPILSRVETNQPESRSLNNQDMDADPGMNGEFVWHPSHSVVTTFLLTLIFADYDPTRLPSPVNDSEFYGAGKFLYRNYHTGLNARPCDESGNFLPLGTPPCPLIEQSPDDWAPFRNRTEFETAEFLYSRAQMSAPNINTLLDLWATSLLKHDDHPPFADHKDLYNTIDNISIGGVNWQSFGIQYSGDIPAEPDVPPWMSERFDVWYRDPREVARNILANPDYVNEFDYRPFREFLVDKDEHRFQDFMSADWAWQQADIIATNPDNLGATFVLIILGSDKTTVSVGTGNNEYYPLYLSIGNVRNNVRQAHRDALCLVGFLALPKTTKEHAETEEFRNFRRQIFHSSLAKILDTLKDPMSKPEIARFGDGHYQRVIYGLGPYIADYEEQVLLTSIVRRWCPRCLAPRQSLDDDALCRCEAHREALFEEDTFSSTVLRSEFGIIGEVVPFTNDFTHADIHQLIAPDLLHQIIKGCFKDHLVTWVEKYLHHIHGKREAERIMDDIDQRLAAAVLFTGLRRFPQGRGFKQWTGDDSKALMKIYLPAIEGHLPTDVIRAFRAFLEFCYLVRKNVITEDTISQIEDAIRRFHHYRQIFHQLSVVPTFSLPRQHSMKHYPELIHLFGAPNGLCSSMMENKHIKAMKQPWRWSNRYNALGQMLVTNQRLDKIAALRVNFTKHGMLSGTCLMDALHAEGGIDNPSASVNTIIPDVQIESSADLDDSEIDDGPTEIEAQVQLARTCQRKRARNMPALAIELSVPHLRELIGRFLFEQLHPHDPRDHATIPADIFPVYDGKVSVVNSASSRFYTPSDPSGIGGMRREHIRSCPTWRNGPARYDCVFINAQPELDGMRGLEVARALCFFSFKYRWVLYECAVVHWFDVIGDAPDEDTGMWMVRPAFDGHSRNISVIHINACTQDDTSTGLTFINAFESSPVHCENPRPCGKCRRPGNEGATAILACCQFSL</sequence>
<dbReference type="InParanoid" id="A0A0C9ZKN3"/>
<protein>
    <recommendedName>
        <fullName evidence="3">C2H2-type domain-containing protein</fullName>
    </recommendedName>
</protein>
<evidence type="ECO:0008006" key="3">
    <source>
        <dbReference type="Google" id="ProtNLM"/>
    </source>
</evidence>
<dbReference type="AlphaFoldDB" id="A0A0C9ZKN3"/>
<gene>
    <name evidence="1" type="ORF">CY34DRAFT_91697</name>
</gene>
<dbReference type="OrthoDB" id="3199698at2759"/>
<reference evidence="1 2" key="1">
    <citation type="submission" date="2014-04" db="EMBL/GenBank/DDBJ databases">
        <authorList>
            <consortium name="DOE Joint Genome Institute"/>
            <person name="Kuo A."/>
            <person name="Ruytinx J."/>
            <person name="Rineau F."/>
            <person name="Colpaert J."/>
            <person name="Kohler A."/>
            <person name="Nagy L.G."/>
            <person name="Floudas D."/>
            <person name="Copeland A."/>
            <person name="Barry K.W."/>
            <person name="Cichocki N."/>
            <person name="Veneault-Fourrey C."/>
            <person name="LaButti K."/>
            <person name="Lindquist E.A."/>
            <person name="Lipzen A."/>
            <person name="Lundell T."/>
            <person name="Morin E."/>
            <person name="Murat C."/>
            <person name="Sun H."/>
            <person name="Tunlid A."/>
            <person name="Henrissat B."/>
            <person name="Grigoriev I.V."/>
            <person name="Hibbett D.S."/>
            <person name="Martin F."/>
            <person name="Nordberg H.P."/>
            <person name="Cantor M.N."/>
            <person name="Hua S.X."/>
        </authorList>
    </citation>
    <scope>NUCLEOTIDE SEQUENCE [LARGE SCALE GENOMIC DNA]</scope>
    <source>
        <strain evidence="1 2">UH-Slu-Lm8-n1</strain>
    </source>
</reference>
<dbReference type="InterPro" id="IPR041078">
    <property type="entry name" value="Plavaka"/>
</dbReference>
<dbReference type="HOGENOM" id="CLU_006344_1_0_1"/>
<accession>A0A0C9ZKN3</accession>
<evidence type="ECO:0000313" key="2">
    <source>
        <dbReference type="Proteomes" id="UP000054485"/>
    </source>
</evidence>